<name>A0AAE0B5L7_9ROSI</name>
<dbReference type="Proteomes" id="UP001281410">
    <property type="component" value="Unassembled WGS sequence"/>
</dbReference>
<sequence>MFNRAVLAKQCWRILKFPYSLASRVLNGETSGKRMLQHIKYSNWNVQLEDNLILNYEQSENYLVKNEHIVACGMTMLLSSSRKAAAVRWGPRGGEVEITYPDLYKINCDAATNEVDCFVGIGIVFRDSEGVVMALSFQKIVANFTP</sequence>
<organism evidence="1 2">
    <name type="scientific">Dipteronia sinensis</name>
    <dbReference type="NCBI Taxonomy" id="43782"/>
    <lineage>
        <taxon>Eukaryota</taxon>
        <taxon>Viridiplantae</taxon>
        <taxon>Streptophyta</taxon>
        <taxon>Embryophyta</taxon>
        <taxon>Tracheophyta</taxon>
        <taxon>Spermatophyta</taxon>
        <taxon>Magnoliopsida</taxon>
        <taxon>eudicotyledons</taxon>
        <taxon>Gunneridae</taxon>
        <taxon>Pentapetalae</taxon>
        <taxon>rosids</taxon>
        <taxon>malvids</taxon>
        <taxon>Sapindales</taxon>
        <taxon>Sapindaceae</taxon>
        <taxon>Hippocastanoideae</taxon>
        <taxon>Acereae</taxon>
        <taxon>Dipteronia</taxon>
    </lineage>
</organism>
<gene>
    <name evidence="1" type="ORF">Dsin_002163</name>
</gene>
<evidence type="ECO:0000313" key="2">
    <source>
        <dbReference type="Proteomes" id="UP001281410"/>
    </source>
</evidence>
<comment type="caution">
    <text evidence="1">The sequence shown here is derived from an EMBL/GenBank/DDBJ whole genome shotgun (WGS) entry which is preliminary data.</text>
</comment>
<keyword evidence="2" id="KW-1185">Reference proteome</keyword>
<protein>
    <submittedName>
        <fullName evidence="1">Uncharacterized protein</fullName>
    </submittedName>
</protein>
<dbReference type="EMBL" id="JANJYJ010000001">
    <property type="protein sequence ID" value="KAK3230282.1"/>
    <property type="molecule type" value="Genomic_DNA"/>
</dbReference>
<dbReference type="AlphaFoldDB" id="A0AAE0B5L7"/>
<accession>A0AAE0B5L7</accession>
<proteinExistence type="predicted"/>
<reference evidence="1" key="1">
    <citation type="journal article" date="2023" name="Plant J.">
        <title>Genome sequences and population genomics provide insights into the demographic history, inbreeding, and mutation load of two 'living fossil' tree species of Dipteronia.</title>
        <authorList>
            <person name="Feng Y."/>
            <person name="Comes H.P."/>
            <person name="Chen J."/>
            <person name="Zhu S."/>
            <person name="Lu R."/>
            <person name="Zhang X."/>
            <person name="Li P."/>
            <person name="Qiu J."/>
            <person name="Olsen K.M."/>
            <person name="Qiu Y."/>
        </authorList>
    </citation>
    <scope>NUCLEOTIDE SEQUENCE</scope>
    <source>
        <strain evidence="1">NBL</strain>
    </source>
</reference>
<evidence type="ECO:0000313" key="1">
    <source>
        <dbReference type="EMBL" id="KAK3230282.1"/>
    </source>
</evidence>